<dbReference type="WBParaSite" id="PEQ_0001265201-mRNA-1">
    <property type="protein sequence ID" value="PEQ_0001265201-mRNA-1"/>
    <property type="gene ID" value="PEQ_0001265201"/>
</dbReference>
<reference evidence="2" key="1">
    <citation type="submission" date="2022-11" db="UniProtKB">
        <authorList>
            <consortium name="WormBaseParasite"/>
        </authorList>
    </citation>
    <scope>IDENTIFICATION</scope>
</reference>
<sequence>SVARERGACGWFGEAWCGSFTLVSPAKVFRALKFVMATLLDLNPSSVVCGGAFRLFKRSMGGDCIASVVII</sequence>
<dbReference type="Proteomes" id="UP000887564">
    <property type="component" value="Unplaced"/>
</dbReference>
<keyword evidence="1" id="KW-1185">Reference proteome</keyword>
<evidence type="ECO:0000313" key="2">
    <source>
        <dbReference type="WBParaSite" id="PEQ_0001265201-mRNA-1"/>
    </source>
</evidence>
<organism evidence="1 2">
    <name type="scientific">Parascaris equorum</name>
    <name type="common">Equine roundworm</name>
    <dbReference type="NCBI Taxonomy" id="6256"/>
    <lineage>
        <taxon>Eukaryota</taxon>
        <taxon>Metazoa</taxon>
        <taxon>Ecdysozoa</taxon>
        <taxon>Nematoda</taxon>
        <taxon>Chromadorea</taxon>
        <taxon>Rhabditida</taxon>
        <taxon>Spirurina</taxon>
        <taxon>Ascaridomorpha</taxon>
        <taxon>Ascaridoidea</taxon>
        <taxon>Ascarididae</taxon>
        <taxon>Parascaris</taxon>
    </lineage>
</organism>
<protein>
    <submittedName>
        <fullName evidence="2">Uncharacterized protein</fullName>
    </submittedName>
</protein>
<dbReference type="AlphaFoldDB" id="A0A914S2V2"/>
<accession>A0A914S2V2</accession>
<name>A0A914S2V2_PAREQ</name>
<evidence type="ECO:0000313" key="1">
    <source>
        <dbReference type="Proteomes" id="UP000887564"/>
    </source>
</evidence>
<proteinExistence type="predicted"/>